<keyword evidence="3" id="KW-1185">Reference proteome</keyword>
<dbReference type="EMBL" id="LOHZ01000042">
    <property type="protein sequence ID" value="KYO64549.1"/>
    <property type="molecule type" value="Genomic_DNA"/>
</dbReference>
<accession>A0A162M8R6</accession>
<reference evidence="2 3" key="1">
    <citation type="submission" date="2015-12" db="EMBL/GenBank/DDBJ databases">
        <title>Draft genome of Thermovenabulum gondwanense isolated from a red thermophilic microbial mat colonisisng an outflow channel of a bore well.</title>
        <authorList>
            <person name="Patel B.K."/>
        </authorList>
    </citation>
    <scope>NUCLEOTIDE SEQUENCE [LARGE SCALE GENOMIC DNA]</scope>
    <source>
        <strain evidence="2 3">R270</strain>
    </source>
</reference>
<evidence type="ECO:0000313" key="3">
    <source>
        <dbReference type="Proteomes" id="UP000075737"/>
    </source>
</evidence>
<evidence type="ECO:0008006" key="4">
    <source>
        <dbReference type="Google" id="ProtNLM"/>
    </source>
</evidence>
<organism evidence="2 3">
    <name type="scientific">Thermovenabulum gondwanense</name>
    <dbReference type="NCBI Taxonomy" id="520767"/>
    <lineage>
        <taxon>Bacteria</taxon>
        <taxon>Bacillati</taxon>
        <taxon>Bacillota</taxon>
        <taxon>Clostridia</taxon>
        <taxon>Thermosediminibacterales</taxon>
        <taxon>Thermosediminibacteraceae</taxon>
        <taxon>Thermovenabulum</taxon>
    </lineage>
</organism>
<evidence type="ECO:0000256" key="1">
    <source>
        <dbReference type="SAM" id="Phobius"/>
    </source>
</evidence>
<sequence>MFYTILIVLVFLMGFFFIFPLTVRIYFHYNNSGFIVLLNFLGITINYDPVLNKIQTRIFFPFLEFTVFASKRKTKSKVMKNRRISQIGIKEIFDFVNNLSRYIKIKKLNFYCRIGYNDPAFLAVIIGIAWSILFILYSFFDIFLDLDKKSSSVFIEPDFLNNQLKVIFESIISIKLGNIIITAVCYYLIKIFRKKRGAKQYGYTSY</sequence>
<gene>
    <name evidence="2" type="ORF">ATZ99_19850</name>
</gene>
<dbReference type="InterPro" id="IPR021338">
    <property type="entry name" value="DUF2953"/>
</dbReference>
<comment type="caution">
    <text evidence="2">The sequence shown here is derived from an EMBL/GenBank/DDBJ whole genome shotgun (WGS) entry which is preliminary data.</text>
</comment>
<dbReference type="Proteomes" id="UP000075737">
    <property type="component" value="Unassembled WGS sequence"/>
</dbReference>
<name>A0A162M8R6_9FIRM</name>
<evidence type="ECO:0000313" key="2">
    <source>
        <dbReference type="EMBL" id="KYO64549.1"/>
    </source>
</evidence>
<keyword evidence="1" id="KW-0812">Transmembrane</keyword>
<proteinExistence type="predicted"/>
<dbReference type="AlphaFoldDB" id="A0A162M8R6"/>
<feature type="transmembrane region" description="Helical" evidence="1">
    <location>
        <begin position="120"/>
        <end position="140"/>
    </location>
</feature>
<feature type="transmembrane region" description="Helical" evidence="1">
    <location>
        <begin position="166"/>
        <end position="189"/>
    </location>
</feature>
<keyword evidence="1" id="KW-1133">Transmembrane helix</keyword>
<feature type="transmembrane region" description="Helical" evidence="1">
    <location>
        <begin position="5"/>
        <end position="27"/>
    </location>
</feature>
<feature type="transmembrane region" description="Helical" evidence="1">
    <location>
        <begin position="33"/>
        <end position="51"/>
    </location>
</feature>
<dbReference type="RefSeq" id="WP_425428313.1">
    <property type="nucleotide sequence ID" value="NZ_LOHZ01000042.1"/>
</dbReference>
<dbReference type="Pfam" id="PF11167">
    <property type="entry name" value="DUF2953"/>
    <property type="match status" value="1"/>
</dbReference>
<keyword evidence="1" id="KW-0472">Membrane</keyword>
<protein>
    <recommendedName>
        <fullName evidence="4">DUF2953 domain-containing protein</fullName>
    </recommendedName>
</protein>
<dbReference type="STRING" id="520767.ATZ99_19850"/>